<dbReference type="STRING" id="4540.A0A3L6T3K4"/>
<comment type="caution">
    <text evidence="7">The sequence shown here is derived from an EMBL/GenBank/DDBJ whole genome shotgun (WGS) entry which is preliminary data.</text>
</comment>
<comment type="similarity">
    <text evidence="5">Belongs to the ROH1 family.</text>
</comment>
<dbReference type="GO" id="GO:0016020">
    <property type="term" value="C:membrane"/>
    <property type="evidence" value="ECO:0007669"/>
    <property type="project" value="UniProtKB-SubCell"/>
</dbReference>
<keyword evidence="3" id="KW-1133">Transmembrane helix</keyword>
<evidence type="ECO:0000313" key="7">
    <source>
        <dbReference type="EMBL" id="RLN32842.1"/>
    </source>
</evidence>
<evidence type="ECO:0000256" key="2">
    <source>
        <dbReference type="ARBA" id="ARBA00022692"/>
    </source>
</evidence>
<proteinExistence type="inferred from homology"/>
<evidence type="ECO:0000256" key="5">
    <source>
        <dbReference type="ARBA" id="ARBA00035114"/>
    </source>
</evidence>
<dbReference type="Pfam" id="PF05633">
    <property type="entry name" value="ROH1-like"/>
    <property type="match status" value="1"/>
</dbReference>
<gene>
    <name evidence="7" type="ORF">C2845_PM03G29360</name>
</gene>
<dbReference type="EMBL" id="PQIB02000002">
    <property type="protein sequence ID" value="RLN32842.1"/>
    <property type="molecule type" value="Genomic_DNA"/>
</dbReference>
<keyword evidence="4" id="KW-0472">Membrane</keyword>
<keyword evidence="2" id="KW-0812">Transmembrane</keyword>
<keyword evidence="8" id="KW-1185">Reference proteome</keyword>
<protein>
    <submittedName>
        <fullName evidence="7">Uncharacterized protein</fullName>
    </submittedName>
</protein>
<dbReference type="InterPro" id="IPR008511">
    <property type="entry name" value="ROH1-like"/>
</dbReference>
<reference evidence="8" key="1">
    <citation type="journal article" date="2019" name="Nat. Commun.">
        <title>The genome of broomcorn millet.</title>
        <authorList>
            <person name="Zou C."/>
            <person name="Miki D."/>
            <person name="Li D."/>
            <person name="Tang Q."/>
            <person name="Xiao L."/>
            <person name="Rajput S."/>
            <person name="Deng P."/>
            <person name="Jia W."/>
            <person name="Huang R."/>
            <person name="Zhang M."/>
            <person name="Sun Y."/>
            <person name="Hu J."/>
            <person name="Fu X."/>
            <person name="Schnable P.S."/>
            <person name="Li F."/>
            <person name="Zhang H."/>
            <person name="Feng B."/>
            <person name="Zhu X."/>
            <person name="Liu R."/>
            <person name="Schnable J.C."/>
            <person name="Zhu J.-K."/>
            <person name="Zhang H."/>
        </authorList>
    </citation>
    <scope>NUCLEOTIDE SEQUENCE [LARGE SCALE GENOMIC DNA]</scope>
</reference>
<dbReference type="PANTHER" id="PTHR31509">
    <property type="entry name" value="BPS1-LIKE PROTEIN"/>
    <property type="match status" value="1"/>
</dbReference>
<feature type="region of interest" description="Disordered" evidence="6">
    <location>
        <begin position="1"/>
        <end position="69"/>
    </location>
</feature>
<evidence type="ECO:0000256" key="6">
    <source>
        <dbReference type="SAM" id="MobiDB-lite"/>
    </source>
</evidence>
<accession>A0A3L6T3K4</accession>
<dbReference type="AlphaFoldDB" id="A0A3L6T3K4"/>
<feature type="compositionally biased region" description="Low complexity" evidence="6">
    <location>
        <begin position="240"/>
        <end position="250"/>
    </location>
</feature>
<dbReference type="OrthoDB" id="1878996at2759"/>
<feature type="region of interest" description="Disordered" evidence="6">
    <location>
        <begin position="240"/>
        <end position="259"/>
    </location>
</feature>
<evidence type="ECO:0000256" key="4">
    <source>
        <dbReference type="ARBA" id="ARBA00023136"/>
    </source>
</evidence>
<evidence type="ECO:0000256" key="3">
    <source>
        <dbReference type="ARBA" id="ARBA00022989"/>
    </source>
</evidence>
<organism evidence="7 8">
    <name type="scientific">Panicum miliaceum</name>
    <name type="common">Proso millet</name>
    <name type="synonym">Broomcorn millet</name>
    <dbReference type="NCBI Taxonomy" id="4540"/>
    <lineage>
        <taxon>Eukaryota</taxon>
        <taxon>Viridiplantae</taxon>
        <taxon>Streptophyta</taxon>
        <taxon>Embryophyta</taxon>
        <taxon>Tracheophyta</taxon>
        <taxon>Spermatophyta</taxon>
        <taxon>Magnoliopsida</taxon>
        <taxon>Liliopsida</taxon>
        <taxon>Poales</taxon>
        <taxon>Poaceae</taxon>
        <taxon>PACMAD clade</taxon>
        <taxon>Panicoideae</taxon>
        <taxon>Panicodae</taxon>
        <taxon>Paniceae</taxon>
        <taxon>Panicinae</taxon>
        <taxon>Panicum</taxon>
        <taxon>Panicum sect. Panicum</taxon>
    </lineage>
</organism>
<dbReference type="Proteomes" id="UP000275267">
    <property type="component" value="Unassembled WGS sequence"/>
</dbReference>
<comment type="subcellular location">
    <subcellularLocation>
        <location evidence="1">Membrane</location>
        <topology evidence="1">Single-pass membrane protein</topology>
    </subcellularLocation>
</comment>
<evidence type="ECO:0000313" key="8">
    <source>
        <dbReference type="Proteomes" id="UP000275267"/>
    </source>
</evidence>
<evidence type="ECO:0000256" key="1">
    <source>
        <dbReference type="ARBA" id="ARBA00004167"/>
    </source>
</evidence>
<sequence length="259" mass="28481">MPAAGPSSASEERRRTAPYDDDNDAQDSVNAACRVRVVPPQEEEPDHQGSGPRQWKSDHKFRSHGIGSDDADGLGTLQVRQNPIPLQNKNQGLGLALYTMSSFLVAAVPYQDRSSTAINPPVMPPKQAQWAAPMLKLQERITEEWRRREKKGSSSLAPMAGLLAEMQAVERAARFAEEEHGIVSEERAREVTERTEELAACQALEDRLAPLARQVPAVFRRVMACRGEVVRCIDHSSHTATANAGTSASSMPPQHQHSF</sequence>
<name>A0A3L6T3K4_PANMI</name>